<accession>A0A8J3C7S6</accession>
<dbReference type="RefSeq" id="WP_189082685.1">
    <property type="nucleotide sequence ID" value="NZ_BMMX01000055.1"/>
</dbReference>
<protein>
    <submittedName>
        <fullName evidence="2">Uncharacterized protein</fullName>
    </submittedName>
</protein>
<proteinExistence type="predicted"/>
<evidence type="ECO:0000313" key="3">
    <source>
        <dbReference type="Proteomes" id="UP000656042"/>
    </source>
</evidence>
<sequence>MTAEMACAACLTPLNTINGRYIHPLHHPNDHRPQPVPAAQLDTIARTCDLCGDPYPLWTLTGGDLTTYIGNDHAALLQTFGQRWAACAACTDDIDHHRHTHILDRATTRLGPHDPDLRHQIAQLHHAFLTDLQPGRTLITTTAWPPTTLDAHDLPKIRDRLTRLYRGPHHLPATLTIHRREAADRLDRARLYRTDPDFTNLTVHAAATMPPTAVTRDLIPGDDGLLTWQPPLGHIAATSWSRHDTTIHLTHYRTIGAGLDPRTLQHVRETIGWLLPTTHRVLHTGPTVDTSPNTGLAALLAAWLLISQQAADTPATAVDKTTRRRYARARRPPPDVRLIRITGTHPQPAPATTRPDRTEHTPASQRVWVTGHWRNQPYGPRRALRRPVYIHPFLRGPDNAPIKLSTTVRVLRGRPGTGTPE</sequence>
<dbReference type="AlphaFoldDB" id="A0A8J3C7S6"/>
<feature type="region of interest" description="Disordered" evidence="1">
    <location>
        <begin position="338"/>
        <end position="362"/>
    </location>
</feature>
<keyword evidence="3" id="KW-1185">Reference proteome</keyword>
<reference evidence="2" key="1">
    <citation type="journal article" date="2014" name="Int. J. Syst. Evol. Microbiol.">
        <title>Complete genome sequence of Corynebacterium casei LMG S-19264T (=DSM 44701T), isolated from a smear-ripened cheese.</title>
        <authorList>
            <consortium name="US DOE Joint Genome Institute (JGI-PGF)"/>
            <person name="Walter F."/>
            <person name="Albersmeier A."/>
            <person name="Kalinowski J."/>
            <person name="Ruckert C."/>
        </authorList>
    </citation>
    <scope>NUCLEOTIDE SEQUENCE</scope>
    <source>
        <strain evidence="2">CGMCC 4.7299</strain>
    </source>
</reference>
<evidence type="ECO:0000256" key="1">
    <source>
        <dbReference type="SAM" id="MobiDB-lite"/>
    </source>
</evidence>
<name>A0A8J3C7S6_9ACTN</name>
<dbReference type="EMBL" id="BMMX01000055">
    <property type="protein sequence ID" value="GGL17365.1"/>
    <property type="molecule type" value="Genomic_DNA"/>
</dbReference>
<gene>
    <name evidence="2" type="ORF">GCM10012284_59880</name>
</gene>
<reference evidence="2" key="2">
    <citation type="submission" date="2020-09" db="EMBL/GenBank/DDBJ databases">
        <authorList>
            <person name="Sun Q."/>
            <person name="Zhou Y."/>
        </authorList>
    </citation>
    <scope>NUCLEOTIDE SEQUENCE</scope>
    <source>
        <strain evidence="2">CGMCC 4.7299</strain>
    </source>
</reference>
<organism evidence="2 3">
    <name type="scientific">Mangrovihabitans endophyticus</name>
    <dbReference type="NCBI Taxonomy" id="1751298"/>
    <lineage>
        <taxon>Bacteria</taxon>
        <taxon>Bacillati</taxon>
        <taxon>Actinomycetota</taxon>
        <taxon>Actinomycetes</taxon>
        <taxon>Micromonosporales</taxon>
        <taxon>Micromonosporaceae</taxon>
        <taxon>Mangrovihabitans</taxon>
    </lineage>
</organism>
<comment type="caution">
    <text evidence="2">The sequence shown here is derived from an EMBL/GenBank/DDBJ whole genome shotgun (WGS) entry which is preliminary data.</text>
</comment>
<dbReference type="Proteomes" id="UP000656042">
    <property type="component" value="Unassembled WGS sequence"/>
</dbReference>
<evidence type="ECO:0000313" key="2">
    <source>
        <dbReference type="EMBL" id="GGL17365.1"/>
    </source>
</evidence>